<evidence type="ECO:0000259" key="1">
    <source>
        <dbReference type="Pfam" id="PF12697"/>
    </source>
</evidence>
<evidence type="ECO:0000313" key="3">
    <source>
        <dbReference type="Proteomes" id="UP000727490"/>
    </source>
</evidence>
<dbReference type="Proteomes" id="UP000727490">
    <property type="component" value="Unassembled WGS sequence"/>
</dbReference>
<organism evidence="2 3">
    <name type="scientific">Arthrospiribacter ruber</name>
    <dbReference type="NCBI Taxonomy" id="2487934"/>
    <lineage>
        <taxon>Bacteria</taxon>
        <taxon>Pseudomonadati</taxon>
        <taxon>Bacteroidota</taxon>
        <taxon>Cytophagia</taxon>
        <taxon>Cytophagales</taxon>
        <taxon>Cyclobacteriaceae</taxon>
        <taxon>Arthrospiribacter</taxon>
    </lineage>
</organism>
<sequence length="267" mass="30240">MANFVTSLDGTKIAYTKKGVGSPLILIDGAFCHRKFGANVKLPKYLTDHFEVFTYDRRGRGESGNTQPYKVEREFEDLQAIINEIGEPPFVYGISSGAALALEAAKVGLNFKKLIVFEAPYITDTSRSPFPENYLKNIQKLIKEKRYAETVKYFMKTGIGLPSFVVWMMQLMPAWKKMKQVAPTLEYDTLMLRDYGSGKSLNIKDWETIQIPVLVISGTKSEQWSQNAMKQLAEVLPNGKHLDLVGQNHLVNPKVLTPHLINFFKNE</sequence>
<feature type="domain" description="AB hydrolase-1" evidence="1">
    <location>
        <begin position="41"/>
        <end position="242"/>
    </location>
</feature>
<dbReference type="RefSeq" id="WP_219287130.1">
    <property type="nucleotide sequence ID" value="NZ_RPHB01000002.1"/>
</dbReference>
<dbReference type="GO" id="GO:0016787">
    <property type="term" value="F:hydrolase activity"/>
    <property type="evidence" value="ECO:0007669"/>
    <property type="project" value="UniProtKB-KW"/>
</dbReference>
<dbReference type="EMBL" id="RPHB01000002">
    <property type="protein sequence ID" value="MBW3466915.1"/>
    <property type="molecule type" value="Genomic_DNA"/>
</dbReference>
<reference evidence="2 3" key="1">
    <citation type="journal article" date="2020" name="Syst. Appl. Microbiol.">
        <title>Arthrospiribacter ruber gen. nov., sp. nov., a novel bacterium isolated from Arthrospira cultures.</title>
        <authorList>
            <person name="Waleron M."/>
            <person name="Misztak A."/>
            <person name="Waleron M.M."/>
            <person name="Furmaniak M."/>
            <person name="Mrozik A."/>
            <person name="Waleron K."/>
        </authorList>
    </citation>
    <scope>NUCLEOTIDE SEQUENCE [LARGE SCALE GENOMIC DNA]</scope>
    <source>
        <strain evidence="2 3">DPMB0001</strain>
    </source>
</reference>
<proteinExistence type="predicted"/>
<evidence type="ECO:0000313" key="2">
    <source>
        <dbReference type="EMBL" id="MBW3466915.1"/>
    </source>
</evidence>
<dbReference type="PANTHER" id="PTHR43433:SF5">
    <property type="entry name" value="AB HYDROLASE-1 DOMAIN-CONTAINING PROTEIN"/>
    <property type="match status" value="1"/>
</dbReference>
<dbReference type="PANTHER" id="PTHR43433">
    <property type="entry name" value="HYDROLASE, ALPHA/BETA FOLD FAMILY PROTEIN"/>
    <property type="match status" value="1"/>
</dbReference>
<dbReference type="InterPro" id="IPR050471">
    <property type="entry name" value="AB_hydrolase"/>
</dbReference>
<protein>
    <submittedName>
        <fullName evidence="2">Alpha/beta hydrolase</fullName>
    </submittedName>
</protein>
<dbReference type="InterPro" id="IPR000073">
    <property type="entry name" value="AB_hydrolase_1"/>
</dbReference>
<keyword evidence="3" id="KW-1185">Reference proteome</keyword>
<gene>
    <name evidence="2" type="ORF">EGN73_03720</name>
</gene>
<dbReference type="Pfam" id="PF12697">
    <property type="entry name" value="Abhydrolase_6"/>
    <property type="match status" value="1"/>
</dbReference>
<dbReference type="AlphaFoldDB" id="A0A951MCH1"/>
<comment type="caution">
    <text evidence="2">The sequence shown here is derived from an EMBL/GenBank/DDBJ whole genome shotgun (WGS) entry which is preliminary data.</text>
</comment>
<keyword evidence="2" id="KW-0378">Hydrolase</keyword>
<accession>A0A951MCH1</accession>
<name>A0A951MCH1_9BACT</name>